<dbReference type="EMBL" id="CAKMUD010000074">
    <property type="protein sequence ID" value="CAH1589914.1"/>
    <property type="molecule type" value="Genomic_DNA"/>
</dbReference>
<evidence type="ECO:0008006" key="3">
    <source>
        <dbReference type="Google" id="ProtNLM"/>
    </source>
</evidence>
<gene>
    <name evidence="1" type="ORF">THF1A12_210107</name>
</gene>
<dbReference type="Proteomes" id="UP001295462">
    <property type="component" value="Unassembled WGS sequence"/>
</dbReference>
<dbReference type="AlphaFoldDB" id="A0AAU9QNW2"/>
<evidence type="ECO:0000313" key="1">
    <source>
        <dbReference type="EMBL" id="CAH1589914.1"/>
    </source>
</evidence>
<reference evidence="1" key="1">
    <citation type="submission" date="2022-01" db="EMBL/GenBank/DDBJ databases">
        <authorList>
            <person name="Lagorce A."/>
        </authorList>
    </citation>
    <scope>NUCLEOTIDE SEQUENCE</scope>
    <source>
        <strain evidence="1">Th15_F1_A12</strain>
    </source>
</reference>
<name>A0AAU9QNW2_9VIBR</name>
<comment type="caution">
    <text evidence="1">The sequence shown here is derived from an EMBL/GenBank/DDBJ whole genome shotgun (WGS) entry which is preliminary data.</text>
</comment>
<accession>A0AAU9QNW2</accession>
<proteinExistence type="predicted"/>
<sequence>MRAMTIYHMIFWLCVVECARGSAIKFGKLTVNNGVLMY</sequence>
<organism evidence="1 2">
    <name type="scientific">Vibrio jasicida</name>
    <dbReference type="NCBI Taxonomy" id="766224"/>
    <lineage>
        <taxon>Bacteria</taxon>
        <taxon>Pseudomonadati</taxon>
        <taxon>Pseudomonadota</taxon>
        <taxon>Gammaproteobacteria</taxon>
        <taxon>Vibrionales</taxon>
        <taxon>Vibrionaceae</taxon>
        <taxon>Vibrio</taxon>
    </lineage>
</organism>
<evidence type="ECO:0000313" key="2">
    <source>
        <dbReference type="Proteomes" id="UP001295462"/>
    </source>
</evidence>
<protein>
    <recommendedName>
        <fullName evidence="3">DUF3265 domain-containing protein</fullName>
    </recommendedName>
</protein>